<dbReference type="VEuPathDB" id="FungiDB:T552_03499"/>
<evidence type="ECO:0000256" key="6">
    <source>
        <dbReference type="ARBA" id="ARBA00023002"/>
    </source>
</evidence>
<accession>A0A0W4ZB72</accession>
<proteinExistence type="inferred from homology"/>
<keyword evidence="5 9" id="KW-1133">Transmembrane helix</keyword>
<evidence type="ECO:0000256" key="5">
    <source>
        <dbReference type="ARBA" id="ARBA00022989"/>
    </source>
</evidence>
<dbReference type="EMBL" id="LFVZ01000017">
    <property type="protein sequence ID" value="KTW25639.1"/>
    <property type="molecule type" value="Genomic_DNA"/>
</dbReference>
<dbReference type="GO" id="GO:0005789">
    <property type="term" value="C:endoplasmic reticulum membrane"/>
    <property type="evidence" value="ECO:0007669"/>
    <property type="project" value="EnsemblFungi"/>
</dbReference>
<evidence type="ECO:0000256" key="1">
    <source>
        <dbReference type="ARBA" id="ARBA00004141"/>
    </source>
</evidence>
<dbReference type="GO" id="GO:0042761">
    <property type="term" value="P:very long-chain fatty acid biosynthetic process"/>
    <property type="evidence" value="ECO:0007669"/>
    <property type="project" value="TreeGrafter"/>
</dbReference>
<evidence type="ECO:0000256" key="3">
    <source>
        <dbReference type="ARBA" id="ARBA00022516"/>
    </source>
</evidence>
<dbReference type="GO" id="GO:0016627">
    <property type="term" value="F:oxidoreductase activity, acting on the CH-CH group of donors"/>
    <property type="evidence" value="ECO:0007669"/>
    <property type="project" value="InterPro"/>
</dbReference>
<gene>
    <name evidence="11" type="ORF">T552_03499</name>
</gene>
<dbReference type="InterPro" id="IPR001104">
    <property type="entry name" value="3-oxo-5_a-steroid_4-DH_C"/>
</dbReference>
<evidence type="ECO:0000256" key="8">
    <source>
        <dbReference type="ARBA" id="ARBA00023136"/>
    </source>
</evidence>
<evidence type="ECO:0000256" key="2">
    <source>
        <dbReference type="ARBA" id="ARBA00007742"/>
    </source>
</evidence>
<evidence type="ECO:0000256" key="4">
    <source>
        <dbReference type="ARBA" id="ARBA00022692"/>
    </source>
</evidence>
<feature type="transmembrane region" description="Helical" evidence="9">
    <location>
        <begin position="155"/>
        <end position="175"/>
    </location>
</feature>
<feature type="transmembrane region" description="Helical" evidence="9">
    <location>
        <begin position="227"/>
        <end position="248"/>
    </location>
</feature>
<evidence type="ECO:0000313" key="12">
    <source>
        <dbReference type="Proteomes" id="UP000054454"/>
    </source>
</evidence>
<reference evidence="12" key="1">
    <citation type="journal article" date="2016" name="Nat. Commun.">
        <title>Genome analysis of three Pneumocystis species reveals adaptation mechanisms to life exclusively in mammalian hosts.</title>
        <authorList>
            <person name="Ma L."/>
            <person name="Chen Z."/>
            <person name="Huang D.W."/>
            <person name="Kutty G."/>
            <person name="Ishihara M."/>
            <person name="Wang H."/>
            <person name="Abouelleil A."/>
            <person name="Bishop L."/>
            <person name="Davey E."/>
            <person name="Deng R."/>
            <person name="Deng X."/>
            <person name="Fan L."/>
            <person name="Fantoni G."/>
            <person name="Fitzgerald M."/>
            <person name="Gogineni E."/>
            <person name="Goldberg J.M."/>
            <person name="Handley G."/>
            <person name="Hu X."/>
            <person name="Huber C."/>
            <person name="Jiao X."/>
            <person name="Jones K."/>
            <person name="Levin J.Z."/>
            <person name="Liu Y."/>
            <person name="Macdonald P."/>
            <person name="Melnikov A."/>
            <person name="Raley C."/>
            <person name="Sassi M."/>
            <person name="Sherman B.T."/>
            <person name="Song X."/>
            <person name="Sykes S."/>
            <person name="Tran B."/>
            <person name="Walsh L."/>
            <person name="Xia Y."/>
            <person name="Yang J."/>
            <person name="Young S."/>
            <person name="Zeng Q."/>
            <person name="Zheng X."/>
            <person name="Stephens R."/>
            <person name="Nusbaum C."/>
            <person name="Birren B.W."/>
            <person name="Azadi P."/>
            <person name="Lempicki R.A."/>
            <person name="Cuomo C.A."/>
            <person name="Kovacs J.A."/>
        </authorList>
    </citation>
    <scope>NUCLEOTIDE SEQUENCE [LARGE SCALE GENOMIC DNA]</scope>
    <source>
        <strain evidence="12">B80</strain>
    </source>
</reference>
<dbReference type="PANTHER" id="PTHR10556">
    <property type="entry name" value="3-OXO-5-ALPHA-STEROID 4-DEHYDROGENASE"/>
    <property type="match status" value="1"/>
</dbReference>
<dbReference type="PANTHER" id="PTHR10556:SF28">
    <property type="entry name" value="VERY-LONG-CHAIN ENOYL-COA REDUCTASE"/>
    <property type="match status" value="1"/>
</dbReference>
<comment type="similarity">
    <text evidence="2">Belongs to the steroid 5-alpha reductase family.</text>
</comment>
<protein>
    <recommendedName>
        <fullName evidence="10">3-oxo-5-alpha-steroid 4-dehydrogenase C-terminal domain-containing protein</fullName>
    </recommendedName>
</protein>
<keyword evidence="6" id="KW-0560">Oxidoreductase</keyword>
<dbReference type="Proteomes" id="UP000054454">
    <property type="component" value="Unassembled WGS sequence"/>
</dbReference>
<dbReference type="AlphaFoldDB" id="A0A0W4ZB72"/>
<sequence>MTEFKLKSRGRHIKGLKDTVSVGSNDKKIESIFKEVSKATKLPENRLRLLVNERILKKEEDINSIYDEEYIIVKDLGPQIGWKTVFLAEYLGPLCIHPLVYKSRFIQGLLYGNIVKHSYNQRIIFVLIVLHYVKRELETLLVHRFSMNTMPRMNLFKNCFHYWVLGGINMAYWMYGPWFSYIYESKIILTSYVILWMFSEYANLKTHLILRNLRPKKTTVRQIPKGFGFDLVSCPNYFFEYISWLVIACLSHSLSSWIFLTVSGIQMWLWALKKHSRYIKEFSDYPKHRKVMFPYIL</sequence>
<evidence type="ECO:0000256" key="9">
    <source>
        <dbReference type="SAM" id="Phobius"/>
    </source>
</evidence>
<keyword evidence="8 9" id="KW-0472">Membrane</keyword>
<evidence type="ECO:0000313" key="11">
    <source>
        <dbReference type="EMBL" id="KTW25639.1"/>
    </source>
</evidence>
<dbReference type="RefSeq" id="XP_018224254.1">
    <property type="nucleotide sequence ID" value="XM_018372001.1"/>
</dbReference>
<comment type="caution">
    <text evidence="11">The sequence shown here is derived from an EMBL/GenBank/DDBJ whole genome shotgun (WGS) entry which is preliminary data.</text>
</comment>
<feature type="domain" description="3-oxo-5-alpha-steroid 4-dehydrogenase C-terminal" evidence="10">
    <location>
        <begin position="148"/>
        <end position="297"/>
    </location>
</feature>
<keyword evidence="3" id="KW-0444">Lipid biosynthesis</keyword>
<feature type="transmembrane region" description="Helical" evidence="9">
    <location>
        <begin position="187"/>
        <end position="206"/>
    </location>
</feature>
<keyword evidence="12" id="KW-1185">Reference proteome</keyword>
<keyword evidence="7" id="KW-0443">Lipid metabolism</keyword>
<keyword evidence="4 9" id="KW-0812">Transmembrane</keyword>
<organism evidence="11 12">
    <name type="scientific">Pneumocystis carinii (strain B80)</name>
    <name type="common">Rat pneumocystis pneumonia agent</name>
    <name type="synonym">Pneumocystis carinii f. sp. carinii</name>
    <dbReference type="NCBI Taxonomy" id="1408658"/>
    <lineage>
        <taxon>Eukaryota</taxon>
        <taxon>Fungi</taxon>
        <taxon>Dikarya</taxon>
        <taxon>Ascomycota</taxon>
        <taxon>Taphrinomycotina</taxon>
        <taxon>Pneumocystomycetes</taxon>
        <taxon>Pneumocystaceae</taxon>
        <taxon>Pneumocystis</taxon>
    </lineage>
</organism>
<feature type="transmembrane region" description="Helical" evidence="9">
    <location>
        <begin position="254"/>
        <end position="272"/>
    </location>
</feature>
<evidence type="ECO:0000259" key="10">
    <source>
        <dbReference type="Pfam" id="PF02544"/>
    </source>
</evidence>
<dbReference type="PROSITE" id="PS50244">
    <property type="entry name" value="S5A_REDUCTASE"/>
    <property type="match status" value="1"/>
</dbReference>
<evidence type="ECO:0000256" key="7">
    <source>
        <dbReference type="ARBA" id="ARBA00023098"/>
    </source>
</evidence>
<name>A0A0W4ZB72_PNEC8</name>
<dbReference type="GeneID" id="28938204"/>
<dbReference type="InterPro" id="IPR039357">
    <property type="entry name" value="SRD5A/TECR"/>
</dbReference>
<dbReference type="OrthoDB" id="540503at2759"/>
<comment type="subcellular location">
    <subcellularLocation>
        <location evidence="1">Membrane</location>
        <topology evidence="1">Multi-pass membrane protein</topology>
    </subcellularLocation>
</comment>
<dbReference type="Pfam" id="PF02544">
    <property type="entry name" value="Steroid_dh"/>
    <property type="match status" value="1"/>
</dbReference>